<dbReference type="Pfam" id="PF08282">
    <property type="entry name" value="Hydrolase_3"/>
    <property type="match status" value="1"/>
</dbReference>
<dbReference type="SFLD" id="SFLDS00003">
    <property type="entry name" value="Haloacid_Dehalogenase"/>
    <property type="match status" value="1"/>
</dbReference>
<dbReference type="InterPro" id="IPR023214">
    <property type="entry name" value="HAD_sf"/>
</dbReference>
<dbReference type="Gene3D" id="3.30.1240.10">
    <property type="match status" value="1"/>
</dbReference>
<gene>
    <name evidence="1" type="ORF">FC37_GL000048</name>
</gene>
<dbReference type="SUPFAM" id="SSF56784">
    <property type="entry name" value="HAD-like"/>
    <property type="match status" value="1"/>
</dbReference>
<dbReference type="PANTHER" id="PTHR10000:SF8">
    <property type="entry name" value="HAD SUPERFAMILY HYDROLASE-LIKE, TYPE 3"/>
    <property type="match status" value="1"/>
</dbReference>
<comment type="caution">
    <text evidence="1">The sequence shown here is derived from an EMBL/GenBank/DDBJ whole genome shotgun (WGS) entry which is preliminary data.</text>
</comment>
<dbReference type="OrthoDB" id="9790031at2"/>
<proteinExistence type="predicted"/>
<dbReference type="InterPro" id="IPR000150">
    <property type="entry name" value="Cof"/>
</dbReference>
<dbReference type="GO" id="GO:0005829">
    <property type="term" value="C:cytosol"/>
    <property type="evidence" value="ECO:0007669"/>
    <property type="project" value="TreeGrafter"/>
</dbReference>
<dbReference type="AlphaFoldDB" id="A0A0R1NYG0"/>
<dbReference type="PANTHER" id="PTHR10000">
    <property type="entry name" value="PHOSPHOSERINE PHOSPHATASE"/>
    <property type="match status" value="1"/>
</dbReference>
<sequence>MIKLIAVDMDGTLLQSNNQIGEETKEVLKKADQFGIKIVPASGRPLPGVVPYMEDLGIIGQDNYAVLYNGGLVQSVSGKVLISHQFDYAEFKKMLSIQEQNPGINLHFMRKHDYVTLDRLISTQMAKMSAVSATPFVVKDFAEIPRDFTFIKAEFTGEEDKLDRLGQQFTPDFKQNYNVARSDPKIWEINKKDASKGNAVHELAQKLNINDNEVMIFGDQGNDMSMFEVADFNKVAMGNAIDAIKDKADFVTKSNDEAGIAYAINKLIFEKAEKR</sequence>
<organism evidence="1 2">
    <name type="scientific">Lactobacillus gallinarum DSM 10532 = JCM 2011</name>
    <dbReference type="NCBI Taxonomy" id="1423748"/>
    <lineage>
        <taxon>Bacteria</taxon>
        <taxon>Bacillati</taxon>
        <taxon>Bacillota</taxon>
        <taxon>Bacilli</taxon>
        <taxon>Lactobacillales</taxon>
        <taxon>Lactobacillaceae</taxon>
        <taxon>Lactobacillus</taxon>
    </lineage>
</organism>
<dbReference type="EMBL" id="AZEL01000005">
    <property type="protein sequence ID" value="KRL25041.1"/>
    <property type="molecule type" value="Genomic_DNA"/>
</dbReference>
<name>A0A0R1NYG0_9LACO</name>
<dbReference type="InterPro" id="IPR006379">
    <property type="entry name" value="HAD-SF_hydro_IIB"/>
</dbReference>
<dbReference type="PATRIC" id="fig|1423748.3.peg.52"/>
<reference evidence="1 2" key="1">
    <citation type="journal article" date="2015" name="Genome Announc.">
        <title>Expanding the biotechnology potential of lactobacilli through comparative genomics of 213 strains and associated genera.</title>
        <authorList>
            <person name="Sun Z."/>
            <person name="Harris H.M."/>
            <person name="McCann A."/>
            <person name="Guo C."/>
            <person name="Argimon S."/>
            <person name="Zhang W."/>
            <person name="Yang X."/>
            <person name="Jeffery I.B."/>
            <person name="Cooney J.C."/>
            <person name="Kagawa T.F."/>
            <person name="Liu W."/>
            <person name="Song Y."/>
            <person name="Salvetti E."/>
            <person name="Wrobel A."/>
            <person name="Rasinkangas P."/>
            <person name="Parkhill J."/>
            <person name="Rea M.C."/>
            <person name="O'Sullivan O."/>
            <person name="Ritari J."/>
            <person name="Douillard F.P."/>
            <person name="Paul Ross R."/>
            <person name="Yang R."/>
            <person name="Briner A.E."/>
            <person name="Felis G.E."/>
            <person name="de Vos W.M."/>
            <person name="Barrangou R."/>
            <person name="Klaenhammer T.R."/>
            <person name="Caufield P.W."/>
            <person name="Cui Y."/>
            <person name="Zhang H."/>
            <person name="O'Toole P.W."/>
        </authorList>
    </citation>
    <scope>NUCLEOTIDE SEQUENCE [LARGE SCALE GENOMIC DNA]</scope>
    <source>
        <strain evidence="1 2">DSM 10532</strain>
    </source>
</reference>
<protein>
    <submittedName>
        <fullName evidence="1">Hydrolase of the had family</fullName>
    </submittedName>
</protein>
<keyword evidence="1" id="KW-0378">Hydrolase</keyword>
<dbReference type="GO" id="GO:0016791">
    <property type="term" value="F:phosphatase activity"/>
    <property type="evidence" value="ECO:0007669"/>
    <property type="project" value="TreeGrafter"/>
</dbReference>
<dbReference type="eggNOG" id="COG0561">
    <property type="taxonomic scope" value="Bacteria"/>
</dbReference>
<dbReference type="NCBIfam" id="TIGR00099">
    <property type="entry name" value="Cof-subfamily"/>
    <property type="match status" value="1"/>
</dbReference>
<dbReference type="SFLD" id="SFLDG01144">
    <property type="entry name" value="C2.B.4:_PGP_Like"/>
    <property type="match status" value="1"/>
</dbReference>
<dbReference type="NCBIfam" id="TIGR01484">
    <property type="entry name" value="HAD-SF-IIB"/>
    <property type="match status" value="1"/>
</dbReference>
<dbReference type="SFLD" id="SFLDG01140">
    <property type="entry name" value="C2.B:_Phosphomannomutase_and_P"/>
    <property type="match status" value="1"/>
</dbReference>
<accession>A0A0R1NYG0</accession>
<dbReference type="Proteomes" id="UP000051311">
    <property type="component" value="Unassembled WGS sequence"/>
</dbReference>
<dbReference type="GO" id="GO:0000287">
    <property type="term" value="F:magnesium ion binding"/>
    <property type="evidence" value="ECO:0007669"/>
    <property type="project" value="TreeGrafter"/>
</dbReference>
<dbReference type="InterPro" id="IPR036412">
    <property type="entry name" value="HAD-like_sf"/>
</dbReference>
<dbReference type="RefSeq" id="WP_025005130.1">
    <property type="nucleotide sequence ID" value="NZ_AZEL01000005.1"/>
</dbReference>
<dbReference type="Gene3D" id="3.40.50.1000">
    <property type="entry name" value="HAD superfamily/HAD-like"/>
    <property type="match status" value="1"/>
</dbReference>
<dbReference type="CDD" id="cd07516">
    <property type="entry name" value="HAD_Pase"/>
    <property type="match status" value="1"/>
</dbReference>
<evidence type="ECO:0000313" key="2">
    <source>
        <dbReference type="Proteomes" id="UP000051311"/>
    </source>
</evidence>
<evidence type="ECO:0000313" key="1">
    <source>
        <dbReference type="EMBL" id="KRL25041.1"/>
    </source>
</evidence>
<dbReference type="STRING" id="1423748.FC37_GL000048"/>